<evidence type="ECO:0000256" key="5">
    <source>
        <dbReference type="ARBA" id="ARBA00022801"/>
    </source>
</evidence>
<dbReference type="InterPro" id="IPR017853">
    <property type="entry name" value="GH"/>
</dbReference>
<keyword evidence="5" id="KW-0378">Hydrolase</keyword>
<dbReference type="SUPFAM" id="SSF52279">
    <property type="entry name" value="Beta-D-glucan exohydrolase, C-terminal domain"/>
    <property type="match status" value="1"/>
</dbReference>
<feature type="domain" description="Fibronectin type III-like" evidence="7">
    <location>
        <begin position="695"/>
        <end position="764"/>
    </location>
</feature>
<accession>A0ABF7PQ32</accession>
<evidence type="ECO:0000256" key="3">
    <source>
        <dbReference type="ARBA" id="ARBA00012744"/>
    </source>
</evidence>
<comment type="similarity">
    <text evidence="2">Belongs to the glycosyl hydrolase 3 family.</text>
</comment>
<dbReference type="Pfam" id="PF14310">
    <property type="entry name" value="Fn3-like"/>
    <property type="match status" value="1"/>
</dbReference>
<keyword evidence="6" id="KW-0326">Glycosidase</keyword>
<keyword evidence="4" id="KW-0732">Signal</keyword>
<dbReference type="FunFam" id="3.20.20.300:FF:000007">
    <property type="entry name" value="Lysosomal beta glucosidase"/>
    <property type="match status" value="1"/>
</dbReference>
<dbReference type="PANTHER" id="PTHR30620">
    <property type="entry name" value="PERIPLASMIC BETA-GLUCOSIDASE-RELATED"/>
    <property type="match status" value="1"/>
</dbReference>
<dbReference type="InterPro" id="IPR013783">
    <property type="entry name" value="Ig-like_fold"/>
</dbReference>
<keyword evidence="8" id="KW-0002">3D-structure</keyword>
<dbReference type="Pfam" id="PF01915">
    <property type="entry name" value="Glyco_hydro_3_C"/>
    <property type="match status" value="1"/>
</dbReference>
<evidence type="ECO:0000256" key="4">
    <source>
        <dbReference type="ARBA" id="ARBA00022729"/>
    </source>
</evidence>
<dbReference type="AlphaFoldDB" id="A0ABF7PQ32"/>
<dbReference type="PRINTS" id="PR00133">
    <property type="entry name" value="GLHYDRLASE3"/>
</dbReference>
<proteinExistence type="evidence at protein level"/>
<dbReference type="SMART" id="SM01217">
    <property type="entry name" value="Fn3_like"/>
    <property type="match status" value="1"/>
</dbReference>
<dbReference type="Gene3D" id="3.40.50.1700">
    <property type="entry name" value="Glycoside hydrolase family 3 C-terminal domain"/>
    <property type="match status" value="1"/>
</dbReference>
<dbReference type="Gene3D" id="2.60.40.10">
    <property type="entry name" value="Immunoglobulins"/>
    <property type="match status" value="1"/>
</dbReference>
<name>A0ABF7PQ32_9ZZZZ</name>
<dbReference type="InterPro" id="IPR051915">
    <property type="entry name" value="Cellulose_Degrad_GH3"/>
</dbReference>
<evidence type="ECO:0000256" key="2">
    <source>
        <dbReference type="ARBA" id="ARBA00005336"/>
    </source>
</evidence>
<dbReference type="PDB" id="8VA3">
    <property type="method" value="X-ray"/>
    <property type="resolution" value="1.80 A"/>
    <property type="chains" value="A/B=1-780"/>
</dbReference>
<reference evidence="8" key="1">
    <citation type="journal article" date="2024" name="NPJ Biofilms Microbiomes">
        <title>A functionally augmented carbohydrate utilization locus from herbivore gut microbiota fueled by dietary beta-glucans.</title>
        <authorList>
            <person name="Mandelli F."/>
            <person name="Martins M.P."/>
            <person name="Chinaglia M."/>
            <person name="Lima E.A."/>
            <person name="Morais M.A.B."/>
            <person name="Lima T.B."/>
            <person name="Cabral L."/>
            <person name="Pirolla R.A.S."/>
            <person name="Fuzita F.J."/>
            <person name="Paixao D.A.A."/>
            <person name="Andrade M.O."/>
            <person name="Wolf L.D."/>
            <person name="Vieira P.S."/>
            <person name="Persinoti G.F."/>
            <person name="Murakami M.T."/>
        </authorList>
    </citation>
    <scope>X-RAY CRYSTALLOGRAPHY (1.80 ANGSTROMS)</scope>
</reference>
<sequence>MNRLFASLLLACATAAQAQVPPALPYDAALESKVQQRLARMTLDEKVGQMCQLTADPLTDMARTKGTGRFTFDPKAIERVVGQYKVGSILNAPLTTAQTPEAYARFIEAIQKVSMKQIGIPNLYGLDQNHGTTYTLGGTIFPQNINLGATFNRELTRRSTEICAYETRACLVPWTFNPTIDLARHAAWPRFWENFGEDTYVNAELGRAAVLGYQGDNPNSIDRYHIAACLKHYMAYGAPVSGRDRTPSSVSRSDMREKHFEPFRAAVQSGVLSIMVNSGVDNGMPFHANKQLLTDWLKRDLNWDGMLVTDWADIDNLYKRDRVANNKKEAIAMAINAGIDMSMDPYDVGFTDLLKQCVNEGLVPMSRIDDAVSRILRMKFRLGLFDAPTWNWRRDYPLFGSAQHADVARQSAEESMVLLKNEGQLLPLRAGQKILLAGPNANSLRALNGGWTYTWQGHRTDELAPQYKTIYEAMAERFGQDKVTLSQGVVYPKADEANSNWAADSMADLAATLRAAQAADVIVACVGENSYCETPGNLTDLHLSPNQRTLVKELAKTGKPIVLVLSEGRPRLVGDIEPLAQSVVNIMLPGNHGGEALARLLAGDANFSGRLPFTYPRFANALTTYDYKPMESVGTMEGNYNYDAQVYVQWPFGAGVSYTDFAYSNLRVSPAQFAVSDTLTVQIDVQNIGQRVGKEAVLLYSHDLAASSTPDVRRLRAFDKIELQPGEKRTVTLRLPAADLAFVGYDGKWRLEAGDFLLFAGNQQQRISCTATHLWTTPNR</sequence>
<dbReference type="InterPro" id="IPR001764">
    <property type="entry name" value="Glyco_hydro_3_N"/>
</dbReference>
<organism evidence="8">
    <name type="scientific">metagenome</name>
    <dbReference type="NCBI Taxonomy" id="256318"/>
    <lineage>
        <taxon>unclassified sequences</taxon>
        <taxon>metagenomes</taxon>
    </lineage>
</organism>
<dbReference type="SUPFAM" id="SSF51445">
    <property type="entry name" value="(Trans)glycosidases"/>
    <property type="match status" value="1"/>
</dbReference>
<protein>
    <recommendedName>
        <fullName evidence="3">beta-glucosidase</fullName>
        <ecNumber evidence="3">3.2.1.21</ecNumber>
    </recommendedName>
</protein>
<evidence type="ECO:0000256" key="1">
    <source>
        <dbReference type="ARBA" id="ARBA00000448"/>
    </source>
</evidence>
<comment type="catalytic activity">
    <reaction evidence="1">
        <text>Hydrolysis of terminal, non-reducing beta-D-glucosyl residues with release of beta-D-glucose.</text>
        <dbReference type="EC" id="3.2.1.21"/>
    </reaction>
</comment>
<dbReference type="Pfam" id="PF00933">
    <property type="entry name" value="Glyco_hydro_3"/>
    <property type="match status" value="1"/>
</dbReference>
<dbReference type="InterPro" id="IPR036962">
    <property type="entry name" value="Glyco_hydro_3_N_sf"/>
</dbReference>
<dbReference type="InterPro" id="IPR026891">
    <property type="entry name" value="Fn3-like"/>
</dbReference>
<evidence type="ECO:0000256" key="6">
    <source>
        <dbReference type="ARBA" id="ARBA00023295"/>
    </source>
</evidence>
<dbReference type="InterPro" id="IPR036881">
    <property type="entry name" value="Glyco_hydro_3_C_sf"/>
</dbReference>
<evidence type="ECO:0000259" key="7">
    <source>
        <dbReference type="SMART" id="SM01217"/>
    </source>
</evidence>
<dbReference type="Gene3D" id="3.20.20.300">
    <property type="entry name" value="Glycoside hydrolase, family 3, N-terminal domain"/>
    <property type="match status" value="1"/>
</dbReference>
<evidence type="ECO:0000313" key="8">
    <source>
        <dbReference type="PDB" id="8VA3"/>
    </source>
</evidence>
<dbReference type="GO" id="GO:0008422">
    <property type="term" value="F:beta-glucosidase activity"/>
    <property type="evidence" value="ECO:0007669"/>
    <property type="project" value="UniProtKB-EC"/>
</dbReference>
<dbReference type="PANTHER" id="PTHR30620:SF16">
    <property type="entry name" value="LYSOSOMAL BETA GLUCOSIDASE"/>
    <property type="match status" value="1"/>
</dbReference>
<dbReference type="EC" id="3.2.1.21" evidence="3"/>
<dbReference type="InterPro" id="IPR002772">
    <property type="entry name" value="Glyco_hydro_3_C"/>
</dbReference>